<keyword evidence="1" id="KW-0812">Transmembrane</keyword>
<feature type="transmembrane region" description="Helical" evidence="1">
    <location>
        <begin position="43"/>
        <end position="62"/>
    </location>
</feature>
<keyword evidence="3" id="KW-1185">Reference proteome</keyword>
<feature type="transmembrane region" description="Helical" evidence="1">
    <location>
        <begin position="98"/>
        <end position="124"/>
    </location>
</feature>
<protein>
    <recommendedName>
        <fullName evidence="4">O-antigen ligase domain-containing protein</fullName>
    </recommendedName>
</protein>
<feature type="transmembrane region" description="Helical" evidence="1">
    <location>
        <begin position="203"/>
        <end position="226"/>
    </location>
</feature>
<feature type="transmembrane region" description="Helical" evidence="1">
    <location>
        <begin position="170"/>
        <end position="197"/>
    </location>
</feature>
<dbReference type="EMBL" id="JBHUPC010000010">
    <property type="protein sequence ID" value="MFD2891041.1"/>
    <property type="molecule type" value="Genomic_DNA"/>
</dbReference>
<name>A0ABW5YIZ4_9FLAO</name>
<feature type="transmembrane region" description="Helical" evidence="1">
    <location>
        <begin position="144"/>
        <end position="163"/>
    </location>
</feature>
<evidence type="ECO:0000256" key="1">
    <source>
        <dbReference type="SAM" id="Phobius"/>
    </source>
</evidence>
<dbReference type="Proteomes" id="UP001597534">
    <property type="component" value="Unassembled WGS sequence"/>
</dbReference>
<reference evidence="3" key="1">
    <citation type="journal article" date="2019" name="Int. J. Syst. Evol. Microbiol.">
        <title>The Global Catalogue of Microorganisms (GCM) 10K type strain sequencing project: providing services to taxonomists for standard genome sequencing and annotation.</title>
        <authorList>
            <consortium name="The Broad Institute Genomics Platform"/>
            <consortium name="The Broad Institute Genome Sequencing Center for Infectious Disease"/>
            <person name="Wu L."/>
            <person name="Ma J."/>
        </authorList>
    </citation>
    <scope>NUCLEOTIDE SEQUENCE [LARGE SCALE GENOMIC DNA]</scope>
    <source>
        <strain evidence="3">KCTC 22671</strain>
    </source>
</reference>
<gene>
    <name evidence="2" type="ORF">ACFS5J_03325</name>
</gene>
<organism evidence="2 3">
    <name type="scientific">Flavobacterium chuncheonense</name>
    <dbReference type="NCBI Taxonomy" id="2026653"/>
    <lineage>
        <taxon>Bacteria</taxon>
        <taxon>Pseudomonadati</taxon>
        <taxon>Bacteroidota</taxon>
        <taxon>Flavobacteriia</taxon>
        <taxon>Flavobacteriales</taxon>
        <taxon>Flavobacteriaceae</taxon>
        <taxon>Flavobacterium</taxon>
    </lineage>
</organism>
<evidence type="ECO:0000313" key="2">
    <source>
        <dbReference type="EMBL" id="MFD2891041.1"/>
    </source>
</evidence>
<evidence type="ECO:0000313" key="3">
    <source>
        <dbReference type="Proteomes" id="UP001597534"/>
    </source>
</evidence>
<feature type="transmembrane region" description="Helical" evidence="1">
    <location>
        <begin position="74"/>
        <end position="91"/>
    </location>
</feature>
<accession>A0ABW5YIZ4</accession>
<keyword evidence="1" id="KW-1133">Transmembrane helix</keyword>
<feature type="transmembrane region" description="Helical" evidence="1">
    <location>
        <begin position="350"/>
        <end position="368"/>
    </location>
</feature>
<feature type="transmembrane region" description="Helical" evidence="1">
    <location>
        <begin position="12"/>
        <end position="31"/>
    </location>
</feature>
<sequence length="385" mass="44173">MVIPLPGVQLELNEFAFLLLPFINLFCTSPYKKYRVNDSVKAIIILYLGVVFFTEFFIKPFVFSQSLMDSFKAFRLGIPLYSSLILLLFGIKADVKKVWMVLLSAIGASVLISLLSLFVSIPIYNTEGQDVLTAMKGRLMNSNASFGAIGLFLLFVPKSLWYANGPLVKWVSFLGIISLLMTFNRTFMALLVIQLLYLGLKNFSFKLVLKAFATFFAFITVGIYVYHTSESIQKQLDKRILTIIFQEKSIVESTVSNNRDVIYQGVENRINEGFWLIGLPYKKAVFEYYTYTNELYKGFKTDISYVNVLLRYGITAFLLFLFLFFLFYKFKYVPPILLFVYMAAALNTDALFNQNSIFFIIVFIIILGTKSDLVFKTPTKRENYG</sequence>
<comment type="caution">
    <text evidence="2">The sequence shown here is derived from an EMBL/GenBank/DDBJ whole genome shotgun (WGS) entry which is preliminary data.</text>
</comment>
<keyword evidence="1" id="KW-0472">Membrane</keyword>
<proteinExistence type="predicted"/>
<dbReference type="RefSeq" id="WP_379810571.1">
    <property type="nucleotide sequence ID" value="NZ_JBHUPC010000010.1"/>
</dbReference>
<evidence type="ECO:0008006" key="4">
    <source>
        <dbReference type="Google" id="ProtNLM"/>
    </source>
</evidence>
<feature type="transmembrane region" description="Helical" evidence="1">
    <location>
        <begin position="309"/>
        <end position="330"/>
    </location>
</feature>